<name>A0ABQ1NY08_9BACI</name>
<keyword evidence="2" id="KW-1185">Reference proteome</keyword>
<organism evidence="1 2">
    <name type="scientific">Thalassobacillus devorans</name>
    <dbReference type="NCBI Taxonomy" id="279813"/>
    <lineage>
        <taxon>Bacteria</taxon>
        <taxon>Bacillati</taxon>
        <taxon>Bacillota</taxon>
        <taxon>Bacilli</taxon>
        <taxon>Bacillales</taxon>
        <taxon>Bacillaceae</taxon>
        <taxon>Thalassobacillus</taxon>
    </lineage>
</organism>
<evidence type="ECO:0000313" key="1">
    <source>
        <dbReference type="EMBL" id="GGC86937.1"/>
    </source>
</evidence>
<gene>
    <name evidence="1" type="ORF">GCM10007216_16980</name>
</gene>
<dbReference type="InterPro" id="IPR025013">
    <property type="entry name" value="DUF3907"/>
</dbReference>
<dbReference type="RefSeq" id="WP_062446472.1">
    <property type="nucleotide sequence ID" value="NZ_BMCJ01000003.1"/>
</dbReference>
<protein>
    <recommendedName>
        <fullName evidence="3">DUF3907 family protein</fullName>
    </recommendedName>
</protein>
<evidence type="ECO:0000313" key="2">
    <source>
        <dbReference type="Proteomes" id="UP000619534"/>
    </source>
</evidence>
<sequence>MHKQMIRAQLNVAGSYLTLIVEQLDAYLDYHQLDNLMEEQGSKEKRYYRSLLKSLRRLEVFCDEAKDAIAVLLQSEGFKTAAAERTLYGIYHQCIAEFFAPKSDTWYEDSRAAYTGESAILYHHEPPLSFKKLMLKLESSFQKVRQELECYETNNQSKAALEGNKKKGPAS</sequence>
<accession>A0ABQ1NY08</accession>
<evidence type="ECO:0008006" key="3">
    <source>
        <dbReference type="Google" id="ProtNLM"/>
    </source>
</evidence>
<dbReference type="Proteomes" id="UP000619534">
    <property type="component" value="Unassembled WGS sequence"/>
</dbReference>
<comment type="caution">
    <text evidence="1">The sequence shown here is derived from an EMBL/GenBank/DDBJ whole genome shotgun (WGS) entry which is preliminary data.</text>
</comment>
<reference evidence="2" key="1">
    <citation type="journal article" date="2019" name="Int. J. Syst. Evol. Microbiol.">
        <title>The Global Catalogue of Microorganisms (GCM) 10K type strain sequencing project: providing services to taxonomists for standard genome sequencing and annotation.</title>
        <authorList>
            <consortium name="The Broad Institute Genomics Platform"/>
            <consortium name="The Broad Institute Genome Sequencing Center for Infectious Disease"/>
            <person name="Wu L."/>
            <person name="Ma J."/>
        </authorList>
    </citation>
    <scope>NUCLEOTIDE SEQUENCE [LARGE SCALE GENOMIC DNA]</scope>
    <source>
        <strain evidence="2">CCM 7282</strain>
    </source>
</reference>
<dbReference type="Pfam" id="PF13047">
    <property type="entry name" value="DUF3907"/>
    <property type="match status" value="1"/>
</dbReference>
<proteinExistence type="predicted"/>
<dbReference type="EMBL" id="BMCJ01000003">
    <property type="protein sequence ID" value="GGC86937.1"/>
    <property type="molecule type" value="Genomic_DNA"/>
</dbReference>